<dbReference type="OrthoDB" id="582748at2"/>
<dbReference type="RefSeq" id="WP_144853147.1">
    <property type="nucleotide sequence ID" value="NZ_VMRJ01000008.1"/>
</dbReference>
<gene>
    <name evidence="1" type="ORF">FNT36_24245</name>
</gene>
<reference evidence="1 2" key="1">
    <citation type="submission" date="2019-07" db="EMBL/GenBank/DDBJ databases">
        <title>Hymenobacter sp. straun FUR1 Genome sequencing and assembly.</title>
        <authorList>
            <person name="Chhetri G."/>
        </authorList>
    </citation>
    <scope>NUCLEOTIDE SEQUENCE [LARGE SCALE GENOMIC DNA]</scope>
    <source>
        <strain evidence="1 2">Fur1</strain>
    </source>
</reference>
<organism evidence="1 2">
    <name type="scientific">Hymenobacter setariae</name>
    <dbReference type="NCBI Taxonomy" id="2594794"/>
    <lineage>
        <taxon>Bacteria</taxon>
        <taxon>Pseudomonadati</taxon>
        <taxon>Bacteroidota</taxon>
        <taxon>Cytophagia</taxon>
        <taxon>Cytophagales</taxon>
        <taxon>Hymenobacteraceae</taxon>
        <taxon>Hymenobacter</taxon>
    </lineage>
</organism>
<dbReference type="EMBL" id="VMRJ01000008">
    <property type="protein sequence ID" value="TVT36982.1"/>
    <property type="molecule type" value="Genomic_DNA"/>
</dbReference>
<comment type="caution">
    <text evidence="1">The sequence shown here is derived from an EMBL/GenBank/DDBJ whole genome shotgun (WGS) entry which is preliminary data.</text>
</comment>
<keyword evidence="2" id="KW-1185">Reference proteome</keyword>
<proteinExistence type="predicted"/>
<evidence type="ECO:0000313" key="2">
    <source>
        <dbReference type="Proteomes" id="UP000317624"/>
    </source>
</evidence>
<accession>A0A558BKD8</accession>
<sequence length="484" mass="54952">MRPTPANPAPLVLNDRQRLYLLAAYQLDQQIELQRRRNFARGLVDDARTPAAEWRAMPYGRWQHKLGQPPTPLREALDPKLISPGTGSTWKALAERGLVEVDERTIQFPGMLLREQYELPHVSLTRAGRKLARELLGEVRESAKPGVLAPDTWRALVRLWEWSPAQERYLLADGNGGTTAGIAWEVWQRLERLQPQRVLGRRNQEGLVENQYIRLTTVGRIYYLLHWAANCQAHPAIAAPDPHLSPEATQRIQDLAEAADAQLDQPPPGAYDRWQANLHHPRYATRLEPHERQRELSRGLPAAPAELLARPTLRTSWRHFLQEYLLRQQLTPAEWSSYQLWSHVRLEKGRPGWLASTPVISVEYRAAEQVVRLYFNDYPKASELAAALSQLHQLAHQHDCGRWLLSFRGVSQPLRPPLRQRLVAGLARTGRPAGAITLRLALVAAQPPLDEWKADLAQQLPAEGVAWAEFAGETTAYAWLALLD</sequence>
<dbReference type="Proteomes" id="UP000317624">
    <property type="component" value="Unassembled WGS sequence"/>
</dbReference>
<evidence type="ECO:0000313" key="1">
    <source>
        <dbReference type="EMBL" id="TVT36982.1"/>
    </source>
</evidence>
<dbReference type="AlphaFoldDB" id="A0A558BKD8"/>
<protein>
    <submittedName>
        <fullName evidence="1">Uncharacterized protein</fullName>
    </submittedName>
</protein>
<name>A0A558BKD8_9BACT</name>